<reference evidence="3 4" key="1">
    <citation type="journal article" date="2014" name="Genome Announc.">
        <title>Genome Sequence of the Microsporidian Species Nematocida sp1 Strain ERTm6 (ATCC PRA-372).</title>
        <authorList>
            <person name="Bakowski M.A."/>
            <person name="Priest M."/>
            <person name="Young S."/>
            <person name="Cuomo C.A."/>
            <person name="Troemel E.R."/>
        </authorList>
    </citation>
    <scope>NUCLEOTIDE SEQUENCE [LARGE SCALE GENOMIC DNA]</scope>
    <source>
        <strain evidence="3 4">ERTm6</strain>
    </source>
</reference>
<dbReference type="Gene3D" id="3.30.519.10">
    <property type="entry name" value="Guanine Nucleotide Dissociation Inhibitor, domain 2"/>
    <property type="match status" value="1"/>
</dbReference>
<dbReference type="GO" id="GO:0005634">
    <property type="term" value="C:nucleus"/>
    <property type="evidence" value="ECO:0007669"/>
    <property type="project" value="TreeGrafter"/>
</dbReference>
<dbReference type="GO" id="GO:0007264">
    <property type="term" value="P:small GTPase-mediated signal transduction"/>
    <property type="evidence" value="ECO:0007669"/>
    <property type="project" value="InterPro"/>
</dbReference>
<comment type="caution">
    <text evidence="3">The sequence shown here is derived from an EMBL/GenBank/DDBJ whole genome shotgun (WGS) entry which is preliminary data.</text>
</comment>
<evidence type="ECO:0000313" key="3">
    <source>
        <dbReference type="EMBL" id="KFG26470.1"/>
    </source>
</evidence>
<dbReference type="GO" id="GO:0005829">
    <property type="term" value="C:cytosol"/>
    <property type="evidence" value="ECO:0007669"/>
    <property type="project" value="TreeGrafter"/>
</dbReference>
<proteinExistence type="inferred from homology"/>
<dbReference type="Pfam" id="PF00996">
    <property type="entry name" value="GDI"/>
    <property type="match status" value="1"/>
</dbReference>
<accession>A0A086J2V2</accession>
<dbReference type="Gene3D" id="3.50.50.60">
    <property type="entry name" value="FAD/NAD(P)-binding domain"/>
    <property type="match status" value="1"/>
</dbReference>
<dbReference type="GO" id="GO:0005968">
    <property type="term" value="C:Rab-protein geranylgeranyltransferase complex"/>
    <property type="evidence" value="ECO:0007669"/>
    <property type="project" value="TreeGrafter"/>
</dbReference>
<keyword evidence="4" id="KW-1185">Reference proteome</keyword>
<dbReference type="EMBL" id="AKIJ01000002">
    <property type="protein sequence ID" value="KFG26470.1"/>
    <property type="molecule type" value="Genomic_DNA"/>
</dbReference>
<name>A0A086J2V2_NEMA1</name>
<dbReference type="HOGENOM" id="CLU_588047_0_0_1"/>
<protein>
    <recommendedName>
        <fullName evidence="2">Rab GDP dissociation inhibitor</fullName>
    </recommendedName>
</protein>
<evidence type="ECO:0000256" key="1">
    <source>
        <dbReference type="ARBA" id="ARBA00005593"/>
    </source>
</evidence>
<dbReference type="PRINTS" id="PR00891">
    <property type="entry name" value="RABGDIREP"/>
</dbReference>
<dbReference type="GO" id="GO:0016192">
    <property type="term" value="P:vesicle-mediated transport"/>
    <property type="evidence" value="ECO:0007669"/>
    <property type="project" value="TreeGrafter"/>
</dbReference>
<dbReference type="PRINTS" id="PR00892">
    <property type="entry name" value="RABGDI"/>
</dbReference>
<dbReference type="Proteomes" id="UP000054524">
    <property type="component" value="Unassembled WGS sequence"/>
</dbReference>
<evidence type="ECO:0000256" key="2">
    <source>
        <dbReference type="RuleBase" id="RU363124"/>
    </source>
</evidence>
<comment type="similarity">
    <text evidence="1 2">Belongs to the Rab GDI family.</text>
</comment>
<dbReference type="PANTHER" id="PTHR11787:SF4">
    <property type="entry name" value="CHM, RAB ESCORT PROTEIN 1"/>
    <property type="match status" value="1"/>
</dbReference>
<sequence>MAAGAEQEIYDAIILGTGIKESILAGLLSNSGAKVLQMDASPVYGSSSRTIQYADFVQEMRAKYPAQMQFKHAFGELEAAKIYIDLTPKIFLADEGLIKVIAEHNLAHCIDFSIITEQYIIKDNSAPILIPTTKTAALTSQLCGPLQMLKLHKFVNMIKGFYNATESEKAAITAQWKCVEELYNYYGISQSLRGIIGHGIALYPSSGYLQEEPSEFIHRLTTYFKSVARINGEKTGGNSPFLYPKYGISEISQGFARLSAVKGGVTRMATSILAMNREEDRYALSLRSEGEQDDLVYGKTIIANDQYYATIPNSVRRKVRTVRGVFILHSLPNARSKQAMIITPGRAGIFLLVVGKDEEMCPEGYSIAYITAEYDGPVDGVDQVISSIEVPPFLKEIAAPAVNQIYAWKYSIMQQFLWIDEAYEGIEKLDPNVICLQPMDNTVDFRSVLSEVQSVHKLFSTRTSV</sequence>
<organism evidence="3 4">
    <name type="scientific">Nematocida ausubeli (strain ATCC PRA-371 / ERTm2)</name>
    <name type="common">Nematode killer fungus</name>
    <dbReference type="NCBI Taxonomy" id="1913371"/>
    <lineage>
        <taxon>Eukaryota</taxon>
        <taxon>Fungi</taxon>
        <taxon>Fungi incertae sedis</taxon>
        <taxon>Microsporidia</taxon>
        <taxon>Nematocida</taxon>
    </lineage>
</organism>
<gene>
    <name evidence="3" type="ORF">NESG_00616</name>
</gene>
<dbReference type="InterPro" id="IPR018203">
    <property type="entry name" value="GDP_dissociation_inhibitor"/>
</dbReference>
<dbReference type="GO" id="GO:0015031">
    <property type="term" value="P:protein transport"/>
    <property type="evidence" value="ECO:0007669"/>
    <property type="project" value="InterPro"/>
</dbReference>
<dbReference type="InterPro" id="IPR036188">
    <property type="entry name" value="FAD/NAD-bd_sf"/>
</dbReference>
<dbReference type="RefSeq" id="XP_052905025.1">
    <property type="nucleotide sequence ID" value="XM_053048265.1"/>
</dbReference>
<dbReference type="InterPro" id="IPR000806">
    <property type="entry name" value="RabGDI"/>
</dbReference>
<dbReference type="AlphaFoldDB" id="A0A086J2V2"/>
<dbReference type="GO" id="GO:0005093">
    <property type="term" value="F:Rab GDP-dissociation inhibitor activity"/>
    <property type="evidence" value="ECO:0007669"/>
    <property type="project" value="InterPro"/>
</dbReference>
<dbReference type="SUPFAM" id="SSF51905">
    <property type="entry name" value="FAD/NAD(P)-binding domain"/>
    <property type="match status" value="1"/>
</dbReference>
<dbReference type="Gene3D" id="1.10.405.10">
    <property type="entry name" value="Guanine Nucleotide Dissociation Inhibitor, domain 1"/>
    <property type="match status" value="1"/>
</dbReference>
<dbReference type="PANTHER" id="PTHR11787">
    <property type="entry name" value="RAB GDP-DISSOCIATION INHIBITOR"/>
    <property type="match status" value="1"/>
</dbReference>
<evidence type="ECO:0000313" key="4">
    <source>
        <dbReference type="Proteomes" id="UP000054524"/>
    </source>
</evidence>
<dbReference type="GeneID" id="77675589"/>